<dbReference type="InterPro" id="IPR000719">
    <property type="entry name" value="Prot_kinase_dom"/>
</dbReference>
<protein>
    <recommendedName>
        <fullName evidence="2">Protein kinase domain-containing protein</fullName>
    </recommendedName>
</protein>
<dbReference type="Proteomes" id="UP000054498">
    <property type="component" value="Unassembled WGS sequence"/>
</dbReference>
<proteinExistence type="inferred from homology"/>
<dbReference type="PANTHER" id="PTHR48014:SF21">
    <property type="entry name" value="SERINE_THREONINE-PROTEIN KINASE FRAY2"/>
    <property type="match status" value="1"/>
</dbReference>
<feature type="domain" description="Protein kinase" evidence="2">
    <location>
        <begin position="1"/>
        <end position="151"/>
    </location>
</feature>
<dbReference type="KEGG" id="mng:MNEG_7452"/>
<reference evidence="3 4" key="1">
    <citation type="journal article" date="2013" name="BMC Genomics">
        <title>Reconstruction of the lipid metabolism for the microalga Monoraphidium neglectum from its genome sequence reveals characteristics suitable for biofuel production.</title>
        <authorList>
            <person name="Bogen C."/>
            <person name="Al-Dilaimi A."/>
            <person name="Albersmeier A."/>
            <person name="Wichmann J."/>
            <person name="Grundmann M."/>
            <person name="Rupp O."/>
            <person name="Lauersen K.J."/>
            <person name="Blifernez-Klassen O."/>
            <person name="Kalinowski J."/>
            <person name="Goesmann A."/>
            <person name="Mussgnug J.H."/>
            <person name="Kruse O."/>
        </authorList>
    </citation>
    <scope>NUCLEOTIDE SEQUENCE [LARGE SCALE GENOMIC DNA]</scope>
    <source>
        <strain evidence="3 4">SAG 48.87</strain>
    </source>
</reference>
<dbReference type="Gene3D" id="1.10.510.10">
    <property type="entry name" value="Transferase(Phosphotransferase) domain 1"/>
    <property type="match status" value="1"/>
</dbReference>
<dbReference type="SMART" id="SM00220">
    <property type="entry name" value="S_TKc"/>
    <property type="match status" value="1"/>
</dbReference>
<evidence type="ECO:0000313" key="3">
    <source>
        <dbReference type="EMBL" id="KIZ00508.1"/>
    </source>
</evidence>
<dbReference type="GO" id="GO:0043539">
    <property type="term" value="F:protein serine/threonine kinase activator activity"/>
    <property type="evidence" value="ECO:0007669"/>
    <property type="project" value="InterPro"/>
</dbReference>
<keyword evidence="4" id="KW-1185">Reference proteome</keyword>
<name>A0A0D2JMW3_9CHLO</name>
<dbReference type="EMBL" id="KK101537">
    <property type="protein sequence ID" value="KIZ00508.1"/>
    <property type="molecule type" value="Genomic_DNA"/>
</dbReference>
<dbReference type="InterPro" id="IPR047173">
    <property type="entry name" value="STRAD_A/B-like"/>
</dbReference>
<dbReference type="RefSeq" id="XP_013899527.1">
    <property type="nucleotide sequence ID" value="XM_014044073.1"/>
</dbReference>
<dbReference type="Pfam" id="PF00069">
    <property type="entry name" value="Pkinase"/>
    <property type="match status" value="1"/>
</dbReference>
<dbReference type="InterPro" id="IPR011009">
    <property type="entry name" value="Kinase-like_dom_sf"/>
</dbReference>
<dbReference type="GO" id="GO:0005524">
    <property type="term" value="F:ATP binding"/>
    <property type="evidence" value="ECO:0007669"/>
    <property type="project" value="InterPro"/>
</dbReference>
<accession>A0A0D2JMW3</accession>
<comment type="similarity">
    <text evidence="1">Belongs to the protein kinase superfamily. STE Ser/Thr protein kinase family. STE20 subfamily.</text>
</comment>
<organism evidence="3 4">
    <name type="scientific">Monoraphidium neglectum</name>
    <dbReference type="NCBI Taxonomy" id="145388"/>
    <lineage>
        <taxon>Eukaryota</taxon>
        <taxon>Viridiplantae</taxon>
        <taxon>Chlorophyta</taxon>
        <taxon>core chlorophytes</taxon>
        <taxon>Chlorophyceae</taxon>
        <taxon>CS clade</taxon>
        <taxon>Sphaeropleales</taxon>
        <taxon>Selenastraceae</taxon>
        <taxon>Monoraphidium</taxon>
    </lineage>
</organism>
<gene>
    <name evidence="3" type="ORF">MNEG_7452</name>
</gene>
<dbReference type="OrthoDB" id="248923at2759"/>
<dbReference type="GeneID" id="25740328"/>
<dbReference type="AlphaFoldDB" id="A0A0D2JMW3"/>
<sequence length="151" mass="16201">MNLESINSNLEDIINEAQTMKSYSHPNVLPLLASFVSGQDLYMITPFCAGGSVLHIMKYGHPEGLGEVAIATIVREVLKGLDYVHKNGGIHRDVKAGNILIDRDGSIKIGDFGVAATIGRGGSWGNDKGTRTTFVGTPCWMAPEVMEQAQG</sequence>
<dbReference type="PANTHER" id="PTHR48014">
    <property type="entry name" value="SERINE/THREONINE-PROTEIN KINASE FRAY2"/>
    <property type="match status" value="1"/>
</dbReference>
<dbReference type="GO" id="GO:0004672">
    <property type="term" value="F:protein kinase activity"/>
    <property type="evidence" value="ECO:0007669"/>
    <property type="project" value="InterPro"/>
</dbReference>
<evidence type="ECO:0000259" key="2">
    <source>
        <dbReference type="SMART" id="SM00220"/>
    </source>
</evidence>
<dbReference type="SUPFAM" id="SSF56112">
    <property type="entry name" value="Protein kinase-like (PK-like)"/>
    <property type="match status" value="1"/>
</dbReference>
<evidence type="ECO:0000313" key="4">
    <source>
        <dbReference type="Proteomes" id="UP000054498"/>
    </source>
</evidence>
<evidence type="ECO:0000256" key="1">
    <source>
        <dbReference type="ARBA" id="ARBA00008874"/>
    </source>
</evidence>
<dbReference type="STRING" id="145388.A0A0D2JMW3"/>